<dbReference type="Gene3D" id="3.40.50.2000">
    <property type="entry name" value="Glycogen Phosphorylase B"/>
    <property type="match status" value="2"/>
</dbReference>
<name>A0A1G2P0G4_9BACT</name>
<gene>
    <name evidence="2" type="ORF">A3G52_03355</name>
</gene>
<dbReference type="AlphaFoldDB" id="A0A1G2P0G4"/>
<dbReference type="PANTHER" id="PTHR46401:SF2">
    <property type="entry name" value="GLYCOSYLTRANSFERASE WBBK-RELATED"/>
    <property type="match status" value="1"/>
</dbReference>
<dbReference type="CDD" id="cd03801">
    <property type="entry name" value="GT4_PimA-like"/>
    <property type="match status" value="1"/>
</dbReference>
<evidence type="ECO:0008006" key="4">
    <source>
        <dbReference type="Google" id="ProtNLM"/>
    </source>
</evidence>
<comment type="caution">
    <text evidence="2">The sequence shown here is derived from an EMBL/GenBank/DDBJ whole genome shotgun (WGS) entry which is preliminary data.</text>
</comment>
<protein>
    <recommendedName>
        <fullName evidence="4">Glycosyl transferase family 1 domain-containing protein</fullName>
    </recommendedName>
</protein>
<organism evidence="2 3">
    <name type="scientific">Candidatus Taylorbacteria bacterium RIFCSPLOWO2_12_FULL_43_20</name>
    <dbReference type="NCBI Taxonomy" id="1802332"/>
    <lineage>
        <taxon>Bacteria</taxon>
        <taxon>Candidatus Tayloriibacteriota</taxon>
    </lineage>
</organism>
<evidence type="ECO:0000313" key="3">
    <source>
        <dbReference type="Proteomes" id="UP000177269"/>
    </source>
</evidence>
<dbReference type="GO" id="GO:0016757">
    <property type="term" value="F:glycosyltransferase activity"/>
    <property type="evidence" value="ECO:0007669"/>
    <property type="project" value="TreeGrafter"/>
</dbReference>
<dbReference type="PANTHER" id="PTHR46401">
    <property type="entry name" value="GLYCOSYLTRANSFERASE WBBK-RELATED"/>
    <property type="match status" value="1"/>
</dbReference>
<proteinExistence type="predicted"/>
<evidence type="ECO:0000313" key="2">
    <source>
        <dbReference type="EMBL" id="OHA41845.1"/>
    </source>
</evidence>
<reference evidence="2 3" key="1">
    <citation type="journal article" date="2016" name="Nat. Commun.">
        <title>Thousands of microbial genomes shed light on interconnected biogeochemical processes in an aquifer system.</title>
        <authorList>
            <person name="Anantharaman K."/>
            <person name="Brown C.T."/>
            <person name="Hug L.A."/>
            <person name="Sharon I."/>
            <person name="Castelle C.J."/>
            <person name="Probst A.J."/>
            <person name="Thomas B.C."/>
            <person name="Singh A."/>
            <person name="Wilkins M.J."/>
            <person name="Karaoz U."/>
            <person name="Brodie E.L."/>
            <person name="Williams K.H."/>
            <person name="Hubbard S.S."/>
            <person name="Banfield J.F."/>
        </authorList>
    </citation>
    <scope>NUCLEOTIDE SEQUENCE [LARGE SCALE GENOMIC DNA]</scope>
</reference>
<dbReference type="Proteomes" id="UP000177269">
    <property type="component" value="Unassembled WGS sequence"/>
</dbReference>
<dbReference type="GO" id="GO:0009103">
    <property type="term" value="P:lipopolysaccharide biosynthetic process"/>
    <property type="evidence" value="ECO:0007669"/>
    <property type="project" value="TreeGrafter"/>
</dbReference>
<accession>A0A1G2P0G4</accession>
<dbReference type="SUPFAM" id="SSF53756">
    <property type="entry name" value="UDP-Glycosyltransferase/glycogen phosphorylase"/>
    <property type="match status" value="1"/>
</dbReference>
<sequence length="335" mass="38312">MKIIIATGIYPPQIGGPAQYAKNLKEAFSAEGVKVDVLKYGIENALPTGVRHVVFFVKAFIKLMKADLYIALDQFSVGFPSVSAAKILGKKIIIRTGGDFLWESYVERTGDLVLFRNFYSGSKNNFSRKEKIIYSCSRWTMRNASAVIFSTEWQRNIFIEAYGLDSKKCFVVENYYGDKTESKEPMSKTFIAGTRALKWKNHERLIRAFGEARQLCPDISLDISNAPYEKFTDKIKSAYAIILVSLGDISPNMILDALRAGKPFILTKETGLYDRLKDVAVFVDPEDEKDIVEKITFLSDKLNYSKFKTKVERFTFFHSWKNIRNEFMDIYDAIK</sequence>
<dbReference type="EMBL" id="MHSK01000024">
    <property type="protein sequence ID" value="OHA41845.1"/>
    <property type="molecule type" value="Genomic_DNA"/>
</dbReference>
<keyword evidence="1" id="KW-0808">Transferase</keyword>
<evidence type="ECO:0000256" key="1">
    <source>
        <dbReference type="ARBA" id="ARBA00022679"/>
    </source>
</evidence>